<sequence length="529" mass="58229">MRRSILICMLDVMVLSVLALNARHTAGGGAGNIPAPTGRAAGLIEEGLRNEAGYREEIARLEARLKESAEISRKALEQAALVEARAERQRAENLQALEKLRAAELAAMQARSQADVAAREAELVSRQAEEARARTREFEAREREAKAQAEAALARVALAEKLAEEAERRAKEIEKSADSRETEILAIKEEVARARAEKEVAEQRAKELRTALADREAALHAARAAEAEASAKAAVALTERERLAQKTEQVTEELVEARVSVATLKTEDKEKEAAIAKLEAEKKKAVEEQNASVWVRRDEAMRRVMVSYTEQNGSSGRLYRVNKQLFMPLVQVGGFTLVPAEFKALGLKKSFFGGGLSDRITDVRGVAAPMVGEAKSGSLRTLIVPVEEPQVCLAHASAAGVDALKPVTMAGIKKRRMRTAMLFSYNDVNAYGLVEIVPMLGRDYLRVRAISGSRPQVGDYLLTDRGEFIGVMVENEVCYVLPQELASEPKPVIIPLRAYGRQEGYLTEFVDRLNEVRKLVDEQSKTRGF</sequence>
<name>A0ABU5MXC9_9BACT</name>
<proteinExistence type="predicted"/>
<protein>
    <recommendedName>
        <fullName evidence="5">Chromosome partition protein Smc</fullName>
    </recommendedName>
</protein>
<evidence type="ECO:0000256" key="2">
    <source>
        <dbReference type="SAM" id="SignalP"/>
    </source>
</evidence>
<dbReference type="EMBL" id="JARVCO010000010">
    <property type="protein sequence ID" value="MDZ8118868.1"/>
    <property type="molecule type" value="Genomic_DNA"/>
</dbReference>
<evidence type="ECO:0000256" key="1">
    <source>
        <dbReference type="SAM" id="Coils"/>
    </source>
</evidence>
<feature type="coiled-coil region" evidence="1">
    <location>
        <begin position="261"/>
        <end position="291"/>
    </location>
</feature>
<comment type="caution">
    <text evidence="3">The sequence shown here is derived from an EMBL/GenBank/DDBJ whole genome shotgun (WGS) entry which is preliminary data.</text>
</comment>
<dbReference type="RefSeq" id="WP_322608661.1">
    <property type="nucleotide sequence ID" value="NZ_JARVCO010000010.1"/>
</dbReference>
<feature type="coiled-coil region" evidence="1">
    <location>
        <begin position="44"/>
        <end position="218"/>
    </location>
</feature>
<keyword evidence="4" id="KW-1185">Reference proteome</keyword>
<dbReference type="Proteomes" id="UP001290861">
    <property type="component" value="Unassembled WGS sequence"/>
</dbReference>
<accession>A0ABU5MXC9</accession>
<feature type="chain" id="PRO_5046315837" description="Chromosome partition protein Smc" evidence="2">
    <location>
        <begin position="20"/>
        <end position="529"/>
    </location>
</feature>
<keyword evidence="1" id="KW-0175">Coiled coil</keyword>
<gene>
    <name evidence="3" type="ORF">P9H32_09530</name>
</gene>
<organism evidence="3 4">
    <name type="scientific">Pontiella agarivorans</name>
    <dbReference type="NCBI Taxonomy" id="3038953"/>
    <lineage>
        <taxon>Bacteria</taxon>
        <taxon>Pseudomonadati</taxon>
        <taxon>Kiritimatiellota</taxon>
        <taxon>Kiritimatiellia</taxon>
        <taxon>Kiritimatiellales</taxon>
        <taxon>Pontiellaceae</taxon>
        <taxon>Pontiella</taxon>
    </lineage>
</organism>
<keyword evidence="2" id="KW-0732">Signal</keyword>
<evidence type="ECO:0000313" key="3">
    <source>
        <dbReference type="EMBL" id="MDZ8118868.1"/>
    </source>
</evidence>
<feature type="signal peptide" evidence="2">
    <location>
        <begin position="1"/>
        <end position="19"/>
    </location>
</feature>
<reference evidence="3 4" key="1">
    <citation type="journal article" date="2024" name="Appl. Environ. Microbiol.">
        <title>Pontiella agarivorans sp. nov., a novel marine anaerobic bacterium capable of degrading macroalgal polysaccharides and fixing nitrogen.</title>
        <authorList>
            <person name="Liu N."/>
            <person name="Kivenson V."/>
            <person name="Peng X."/>
            <person name="Cui Z."/>
            <person name="Lankiewicz T.S."/>
            <person name="Gosselin K.M."/>
            <person name="English C.J."/>
            <person name="Blair E.M."/>
            <person name="O'Malley M.A."/>
            <person name="Valentine D.L."/>
        </authorList>
    </citation>
    <scope>NUCLEOTIDE SEQUENCE [LARGE SCALE GENOMIC DNA]</scope>
    <source>
        <strain evidence="3 4">NLcol2</strain>
    </source>
</reference>
<evidence type="ECO:0000313" key="4">
    <source>
        <dbReference type="Proteomes" id="UP001290861"/>
    </source>
</evidence>
<evidence type="ECO:0008006" key="5">
    <source>
        <dbReference type="Google" id="ProtNLM"/>
    </source>
</evidence>